<dbReference type="EMBL" id="CVRI01000048">
    <property type="protein sequence ID" value="CRK98991.1"/>
    <property type="molecule type" value="Genomic_DNA"/>
</dbReference>
<evidence type="ECO:0000313" key="1">
    <source>
        <dbReference type="EMBL" id="CRK98991.1"/>
    </source>
</evidence>
<accession>A0A1J1IFE2</accession>
<protein>
    <submittedName>
        <fullName evidence="1">CLUMA_CG012236, isoform A</fullName>
    </submittedName>
</protein>
<name>A0A1J1IFE2_9DIPT</name>
<evidence type="ECO:0000313" key="2">
    <source>
        <dbReference type="Proteomes" id="UP000183832"/>
    </source>
</evidence>
<reference evidence="1 2" key="1">
    <citation type="submission" date="2015-04" db="EMBL/GenBank/DDBJ databases">
        <authorList>
            <person name="Syromyatnikov M.Y."/>
            <person name="Popov V.N."/>
        </authorList>
    </citation>
    <scope>NUCLEOTIDE SEQUENCE [LARGE SCALE GENOMIC DNA]</scope>
</reference>
<gene>
    <name evidence="1" type="ORF">CLUMA_CG012236</name>
</gene>
<proteinExistence type="predicted"/>
<dbReference type="Proteomes" id="UP000183832">
    <property type="component" value="Unassembled WGS sequence"/>
</dbReference>
<organism evidence="1 2">
    <name type="scientific">Clunio marinus</name>
    <dbReference type="NCBI Taxonomy" id="568069"/>
    <lineage>
        <taxon>Eukaryota</taxon>
        <taxon>Metazoa</taxon>
        <taxon>Ecdysozoa</taxon>
        <taxon>Arthropoda</taxon>
        <taxon>Hexapoda</taxon>
        <taxon>Insecta</taxon>
        <taxon>Pterygota</taxon>
        <taxon>Neoptera</taxon>
        <taxon>Endopterygota</taxon>
        <taxon>Diptera</taxon>
        <taxon>Nematocera</taxon>
        <taxon>Chironomoidea</taxon>
        <taxon>Chironomidae</taxon>
        <taxon>Clunio</taxon>
    </lineage>
</organism>
<keyword evidence="2" id="KW-1185">Reference proteome</keyword>
<sequence length="106" mass="12365">MEIDIHLCLRNFASKKERKKSQPTDRIKKKKILCEGVKTTNLISCAFIRGAIKRSMKRTIQYTSKLIKRLFSLLLLHFHNDFVSVNFISLDKLETKIESEIKQAVV</sequence>
<dbReference type="AlphaFoldDB" id="A0A1J1IFE2"/>